<comment type="cofactor">
    <cofactor evidence="1">
        <name>Zn(2+)</name>
        <dbReference type="ChEBI" id="CHEBI:29105"/>
    </cofactor>
</comment>
<protein>
    <submittedName>
        <fullName evidence="6">Zinc-binding alcohol dehydrogenase</fullName>
    </submittedName>
</protein>
<evidence type="ECO:0000256" key="5">
    <source>
        <dbReference type="ARBA" id="ARBA00023002"/>
    </source>
</evidence>
<keyword evidence="7" id="KW-1185">Reference proteome</keyword>
<reference evidence="6 7" key="1">
    <citation type="submission" date="2024-09" db="EMBL/GenBank/DDBJ databases">
        <authorList>
            <person name="Sun Q."/>
            <person name="Mori K."/>
        </authorList>
    </citation>
    <scope>NUCLEOTIDE SEQUENCE [LARGE SCALE GENOMIC DNA]</scope>
    <source>
        <strain evidence="6 7">KCTC 23076</strain>
    </source>
</reference>
<keyword evidence="5" id="KW-0560">Oxidoreductase</keyword>
<name>A0ABV6RUV4_9GAMM</name>
<dbReference type="Gene3D" id="3.90.180.10">
    <property type="entry name" value="Medium-chain alcohol dehydrogenases, catalytic domain"/>
    <property type="match status" value="2"/>
</dbReference>
<organism evidence="6 7">
    <name type="scientific">Lysobacter korlensis</name>
    <dbReference type="NCBI Taxonomy" id="553636"/>
    <lineage>
        <taxon>Bacteria</taxon>
        <taxon>Pseudomonadati</taxon>
        <taxon>Pseudomonadota</taxon>
        <taxon>Gammaproteobacteria</taxon>
        <taxon>Lysobacterales</taxon>
        <taxon>Lysobacteraceae</taxon>
        <taxon>Lysobacter</taxon>
    </lineage>
</organism>
<dbReference type="RefSeq" id="WP_386671789.1">
    <property type="nucleotide sequence ID" value="NZ_JBHLTG010000005.1"/>
</dbReference>
<dbReference type="PANTHER" id="PTHR43350">
    <property type="entry name" value="NAD-DEPENDENT ALCOHOL DEHYDROGENASE"/>
    <property type="match status" value="1"/>
</dbReference>
<dbReference type="SUPFAM" id="SSF50129">
    <property type="entry name" value="GroES-like"/>
    <property type="match status" value="1"/>
</dbReference>
<dbReference type="InterPro" id="IPR036291">
    <property type="entry name" value="NAD(P)-bd_dom_sf"/>
</dbReference>
<evidence type="ECO:0000256" key="2">
    <source>
        <dbReference type="ARBA" id="ARBA00008072"/>
    </source>
</evidence>
<keyword evidence="4" id="KW-0862">Zinc</keyword>
<comment type="similarity">
    <text evidence="2">Belongs to the zinc-containing alcohol dehydrogenase family.</text>
</comment>
<evidence type="ECO:0000313" key="6">
    <source>
        <dbReference type="EMBL" id="MFC0680232.1"/>
    </source>
</evidence>
<dbReference type="InterPro" id="IPR011032">
    <property type="entry name" value="GroES-like_sf"/>
</dbReference>
<evidence type="ECO:0000256" key="4">
    <source>
        <dbReference type="ARBA" id="ARBA00022833"/>
    </source>
</evidence>
<sequence>MTITSPGTVELLPIPDARDPLTPASLEVVGRTVCSLVSPGTEVSGAFRPGPERPARYPVTPGYAAVFRVEAVGSEVPGLAVGDLVYTQGGHRSHQRRPADEVVRLPEGLDPFAAVFARLMAVPMATLSTTAARPGDLVGVSGLGPVGHLAAVIFAVSGYDVTAWDPRAERRALLPAAVRTLPTPPEPEPIGQFGTAAGFDLVLECSGNDGAALECVRRVRALGEVVLVGTPWTRRTDATAHELLHEVFHRYAVLRSGWEWQLPASPTPFTGRSAARNLELAFRWLRSGTVGVQHLADRRAPADAQDVYDELAAGTAERLTTVFDWGV</sequence>
<evidence type="ECO:0000256" key="1">
    <source>
        <dbReference type="ARBA" id="ARBA00001947"/>
    </source>
</evidence>
<dbReference type="EMBL" id="JBHLTG010000005">
    <property type="protein sequence ID" value="MFC0680232.1"/>
    <property type="molecule type" value="Genomic_DNA"/>
</dbReference>
<dbReference type="PANTHER" id="PTHR43350:SF19">
    <property type="entry name" value="D-GULOSIDE 3-DEHYDROGENASE"/>
    <property type="match status" value="1"/>
</dbReference>
<comment type="caution">
    <text evidence="6">The sequence shown here is derived from an EMBL/GenBank/DDBJ whole genome shotgun (WGS) entry which is preliminary data.</text>
</comment>
<accession>A0ABV6RUV4</accession>
<dbReference type="Gene3D" id="3.40.50.720">
    <property type="entry name" value="NAD(P)-binding Rossmann-like Domain"/>
    <property type="match status" value="1"/>
</dbReference>
<dbReference type="SUPFAM" id="SSF51735">
    <property type="entry name" value="NAD(P)-binding Rossmann-fold domains"/>
    <property type="match status" value="1"/>
</dbReference>
<proteinExistence type="inferred from homology"/>
<evidence type="ECO:0000256" key="3">
    <source>
        <dbReference type="ARBA" id="ARBA00022723"/>
    </source>
</evidence>
<evidence type="ECO:0000313" key="7">
    <source>
        <dbReference type="Proteomes" id="UP001589896"/>
    </source>
</evidence>
<keyword evidence="3" id="KW-0479">Metal-binding</keyword>
<dbReference type="CDD" id="cd08255">
    <property type="entry name" value="2-desacetyl-2-hydroxyethyl_bacteriochlorophyllide_like"/>
    <property type="match status" value="1"/>
</dbReference>
<gene>
    <name evidence="6" type="ORF">ACFFGH_20550</name>
</gene>
<dbReference type="Proteomes" id="UP001589896">
    <property type="component" value="Unassembled WGS sequence"/>
</dbReference>